<protein>
    <submittedName>
        <fullName evidence="2">Uncharacterized protein</fullName>
    </submittedName>
</protein>
<organism evidence="2 3">
    <name type="scientific">Serendipita vermifera MAFF 305830</name>
    <dbReference type="NCBI Taxonomy" id="933852"/>
    <lineage>
        <taxon>Eukaryota</taxon>
        <taxon>Fungi</taxon>
        <taxon>Dikarya</taxon>
        <taxon>Basidiomycota</taxon>
        <taxon>Agaricomycotina</taxon>
        <taxon>Agaricomycetes</taxon>
        <taxon>Sebacinales</taxon>
        <taxon>Serendipitaceae</taxon>
        <taxon>Serendipita</taxon>
    </lineage>
</organism>
<gene>
    <name evidence="2" type="ORF">M408DRAFT_102285</name>
</gene>
<reference evidence="3" key="2">
    <citation type="submission" date="2015-01" db="EMBL/GenBank/DDBJ databases">
        <title>Evolutionary Origins and Diversification of the Mycorrhizal Mutualists.</title>
        <authorList>
            <consortium name="DOE Joint Genome Institute"/>
            <consortium name="Mycorrhizal Genomics Consortium"/>
            <person name="Kohler A."/>
            <person name="Kuo A."/>
            <person name="Nagy L.G."/>
            <person name="Floudas D."/>
            <person name="Copeland A."/>
            <person name="Barry K.W."/>
            <person name="Cichocki N."/>
            <person name="Veneault-Fourrey C."/>
            <person name="LaButti K."/>
            <person name="Lindquist E.A."/>
            <person name="Lipzen A."/>
            <person name="Lundell T."/>
            <person name="Morin E."/>
            <person name="Murat C."/>
            <person name="Riley R."/>
            <person name="Ohm R."/>
            <person name="Sun H."/>
            <person name="Tunlid A."/>
            <person name="Henrissat B."/>
            <person name="Grigoriev I.V."/>
            <person name="Hibbett D.S."/>
            <person name="Martin F."/>
        </authorList>
    </citation>
    <scope>NUCLEOTIDE SEQUENCE [LARGE SCALE GENOMIC DNA]</scope>
    <source>
        <strain evidence="3">MAFF 305830</strain>
    </source>
</reference>
<sequence>MAPPLRSTGTPSELHARLLRCIPLGSLPNLTHGSSVAFLWDPFPTHSLATVPRFLSSANSLLTPPKDDEENHDPTNPSVDDPTNPLGVNLTRPFTDQPNRPLGDDPALPFTDNLTNPLEDDPTNLFGVDPTSLFRV</sequence>
<dbReference type="Proteomes" id="UP000054097">
    <property type="component" value="Unassembled WGS sequence"/>
</dbReference>
<evidence type="ECO:0000256" key="1">
    <source>
        <dbReference type="SAM" id="MobiDB-lite"/>
    </source>
</evidence>
<dbReference type="EMBL" id="KN824378">
    <property type="protein sequence ID" value="KIM21585.1"/>
    <property type="molecule type" value="Genomic_DNA"/>
</dbReference>
<proteinExistence type="predicted"/>
<accession>A0A0C3AAD5</accession>
<evidence type="ECO:0000313" key="3">
    <source>
        <dbReference type="Proteomes" id="UP000054097"/>
    </source>
</evidence>
<feature type="region of interest" description="Disordered" evidence="1">
    <location>
        <begin position="58"/>
        <end position="136"/>
    </location>
</feature>
<reference evidence="2 3" key="1">
    <citation type="submission" date="2014-04" db="EMBL/GenBank/DDBJ databases">
        <authorList>
            <consortium name="DOE Joint Genome Institute"/>
            <person name="Kuo A."/>
            <person name="Zuccaro A."/>
            <person name="Kohler A."/>
            <person name="Nagy L.G."/>
            <person name="Floudas D."/>
            <person name="Copeland A."/>
            <person name="Barry K.W."/>
            <person name="Cichocki N."/>
            <person name="Veneault-Fourrey C."/>
            <person name="LaButti K."/>
            <person name="Lindquist E.A."/>
            <person name="Lipzen A."/>
            <person name="Lundell T."/>
            <person name="Morin E."/>
            <person name="Murat C."/>
            <person name="Sun H."/>
            <person name="Tunlid A."/>
            <person name="Henrissat B."/>
            <person name="Grigoriev I.V."/>
            <person name="Hibbett D.S."/>
            <person name="Martin F."/>
            <person name="Nordberg H.P."/>
            <person name="Cantor M.N."/>
            <person name="Hua S.X."/>
        </authorList>
    </citation>
    <scope>NUCLEOTIDE SEQUENCE [LARGE SCALE GENOMIC DNA]</scope>
    <source>
        <strain evidence="2 3">MAFF 305830</strain>
    </source>
</reference>
<dbReference type="HOGENOM" id="CLU_1876696_0_0_1"/>
<evidence type="ECO:0000313" key="2">
    <source>
        <dbReference type="EMBL" id="KIM21585.1"/>
    </source>
</evidence>
<keyword evidence="3" id="KW-1185">Reference proteome</keyword>
<dbReference type="AlphaFoldDB" id="A0A0C3AAD5"/>
<name>A0A0C3AAD5_SERVB</name>